<dbReference type="InterPro" id="IPR018641">
    <property type="entry name" value="Trfase_1_rSAM/seldom-assoc"/>
</dbReference>
<name>A0A401FXZ5_9BACT</name>
<dbReference type="Pfam" id="PF09837">
    <property type="entry name" value="DUF2064"/>
    <property type="match status" value="1"/>
</dbReference>
<dbReference type="PANTHER" id="PTHR36529">
    <property type="entry name" value="SLL1095 PROTEIN"/>
    <property type="match status" value="1"/>
</dbReference>
<dbReference type="RefSeq" id="WP_166405092.1">
    <property type="nucleotide sequence ID" value="NZ_BEXT01000001.1"/>
</dbReference>
<evidence type="ECO:0000313" key="1">
    <source>
        <dbReference type="EMBL" id="GBC61841.1"/>
    </source>
</evidence>
<evidence type="ECO:0008006" key="3">
    <source>
        <dbReference type="Google" id="ProtNLM"/>
    </source>
</evidence>
<dbReference type="SUPFAM" id="SSF53448">
    <property type="entry name" value="Nucleotide-diphospho-sugar transferases"/>
    <property type="match status" value="1"/>
</dbReference>
<dbReference type="AlphaFoldDB" id="A0A401FXZ5"/>
<dbReference type="Gene3D" id="3.90.550.10">
    <property type="entry name" value="Spore Coat Polysaccharide Biosynthesis Protein SpsA, Chain A"/>
    <property type="match status" value="1"/>
</dbReference>
<organism evidence="1 2">
    <name type="scientific">Desulfonema ishimotonii</name>
    <dbReference type="NCBI Taxonomy" id="45657"/>
    <lineage>
        <taxon>Bacteria</taxon>
        <taxon>Pseudomonadati</taxon>
        <taxon>Thermodesulfobacteriota</taxon>
        <taxon>Desulfobacteria</taxon>
        <taxon>Desulfobacterales</taxon>
        <taxon>Desulfococcaceae</taxon>
        <taxon>Desulfonema</taxon>
    </lineage>
</organism>
<reference evidence="2" key="1">
    <citation type="submission" date="2017-11" db="EMBL/GenBank/DDBJ databases">
        <authorList>
            <person name="Watanabe M."/>
            <person name="Kojima H."/>
        </authorList>
    </citation>
    <scope>NUCLEOTIDE SEQUENCE [LARGE SCALE GENOMIC DNA]</scope>
    <source>
        <strain evidence="2">Tokyo 01</strain>
    </source>
</reference>
<sequence length="227" mass="24908">MPLQPDRSRQCVLVFLKWPEKGRVKTRLARDTGPAIALDLYRNFVADTLQMLENGGHQTIICFHPPHAEERTAGWLGRAYPLWPQTGADLGEKMAAAFSTAFARGAERVLLMGTDIPDLPEAVITEAFASLEQHPVTIGPAWDGGYYLIGFHSDGFTPAVFRDIPWSTGSVFQKTLAILKRRGLSPHLLPRWRDIDTGEDLAAFMAANPPGAAPNTRACIRAAGLFS</sequence>
<comment type="caution">
    <text evidence="1">The sequence shown here is derived from an EMBL/GenBank/DDBJ whole genome shotgun (WGS) entry which is preliminary data.</text>
</comment>
<accession>A0A401FXZ5</accession>
<evidence type="ECO:0000313" key="2">
    <source>
        <dbReference type="Proteomes" id="UP000288096"/>
    </source>
</evidence>
<dbReference type="PANTHER" id="PTHR36529:SF1">
    <property type="entry name" value="GLYCOSYLTRANSFERASE"/>
    <property type="match status" value="1"/>
</dbReference>
<dbReference type="EMBL" id="BEXT01000001">
    <property type="protein sequence ID" value="GBC61841.1"/>
    <property type="molecule type" value="Genomic_DNA"/>
</dbReference>
<dbReference type="InterPro" id="IPR029044">
    <property type="entry name" value="Nucleotide-diphossugar_trans"/>
</dbReference>
<proteinExistence type="predicted"/>
<gene>
    <name evidence="1" type="ORF">DENIS_2803</name>
</gene>
<dbReference type="NCBIfam" id="TIGR04282">
    <property type="entry name" value="glyco_like_cofC"/>
    <property type="match status" value="1"/>
</dbReference>
<keyword evidence="2" id="KW-1185">Reference proteome</keyword>
<reference evidence="2" key="2">
    <citation type="submission" date="2019-01" db="EMBL/GenBank/DDBJ databases">
        <title>Genome sequence of Desulfonema ishimotonii strain Tokyo 01.</title>
        <authorList>
            <person name="Fukui M."/>
        </authorList>
    </citation>
    <scope>NUCLEOTIDE SEQUENCE [LARGE SCALE GENOMIC DNA]</scope>
    <source>
        <strain evidence="2">Tokyo 01</strain>
    </source>
</reference>
<protein>
    <recommendedName>
        <fullName evidence="3">Glycosyltransferase</fullName>
    </recommendedName>
</protein>
<dbReference type="Proteomes" id="UP000288096">
    <property type="component" value="Unassembled WGS sequence"/>
</dbReference>